<sequence length="174" mass="20299">VKAYEYFNWTFSYSHKKCFPIITSWQQFKLNKLCQTDSKILLYKPVKVVKSCIVNKVHCLEIQWTLTDDLSSEMDDENLRVIENEERFKKSYPDIVKGFYSLRKPKSPTKSKIRKVPKKGGNKKVTDFFSIGSNSGSESQERKQVNNSERGEERTSDQCMDDCEPDCKKQCISI</sequence>
<dbReference type="OrthoDB" id="2959108at2759"/>
<evidence type="ECO:0000256" key="1">
    <source>
        <dbReference type="SAM" id="MobiDB-lite"/>
    </source>
</evidence>
<gene>
    <name evidence="3" type="ORF">TNCT_150271</name>
</gene>
<dbReference type="Pfam" id="PF18704">
    <property type="entry name" value="Chromo_2"/>
    <property type="match status" value="1"/>
</dbReference>
<dbReference type="EMBL" id="BMAO01009172">
    <property type="protein sequence ID" value="GFR29125.1"/>
    <property type="molecule type" value="Genomic_DNA"/>
</dbReference>
<evidence type="ECO:0000313" key="4">
    <source>
        <dbReference type="Proteomes" id="UP000887116"/>
    </source>
</evidence>
<organism evidence="3 4">
    <name type="scientific">Trichonephila clavata</name>
    <name type="common">Joro spider</name>
    <name type="synonym">Nephila clavata</name>
    <dbReference type="NCBI Taxonomy" id="2740835"/>
    <lineage>
        <taxon>Eukaryota</taxon>
        <taxon>Metazoa</taxon>
        <taxon>Ecdysozoa</taxon>
        <taxon>Arthropoda</taxon>
        <taxon>Chelicerata</taxon>
        <taxon>Arachnida</taxon>
        <taxon>Araneae</taxon>
        <taxon>Araneomorphae</taxon>
        <taxon>Entelegynae</taxon>
        <taxon>Araneoidea</taxon>
        <taxon>Nephilidae</taxon>
        <taxon>Trichonephila</taxon>
    </lineage>
</organism>
<feature type="compositionally biased region" description="Basic and acidic residues" evidence="1">
    <location>
        <begin position="139"/>
        <end position="156"/>
    </location>
</feature>
<dbReference type="Proteomes" id="UP000887116">
    <property type="component" value="Unassembled WGS sequence"/>
</dbReference>
<protein>
    <recommendedName>
        <fullName evidence="2">Flap endonuclease GEN chromatin organization modifier domain-containing protein</fullName>
    </recommendedName>
</protein>
<reference evidence="3" key="1">
    <citation type="submission" date="2020-07" db="EMBL/GenBank/DDBJ databases">
        <title>Multicomponent nature underlies the extraordinary mechanical properties of spider dragline silk.</title>
        <authorList>
            <person name="Kono N."/>
            <person name="Nakamura H."/>
            <person name="Mori M."/>
            <person name="Yoshida Y."/>
            <person name="Ohtoshi R."/>
            <person name="Malay A.D."/>
            <person name="Moran D.A.P."/>
            <person name="Tomita M."/>
            <person name="Numata K."/>
            <person name="Arakawa K."/>
        </authorList>
    </citation>
    <scope>NUCLEOTIDE SEQUENCE</scope>
</reference>
<dbReference type="InterPro" id="IPR041012">
    <property type="entry name" value="GEN_chromo"/>
</dbReference>
<proteinExistence type="predicted"/>
<name>A0A8X6M0U8_TRICU</name>
<evidence type="ECO:0000259" key="2">
    <source>
        <dbReference type="Pfam" id="PF18704"/>
    </source>
</evidence>
<accession>A0A8X6M0U8</accession>
<feature type="domain" description="Flap endonuclease GEN chromatin organization modifier" evidence="2">
    <location>
        <begin position="44"/>
        <end position="99"/>
    </location>
</feature>
<comment type="caution">
    <text evidence="3">The sequence shown here is derived from an EMBL/GenBank/DDBJ whole genome shotgun (WGS) entry which is preliminary data.</text>
</comment>
<feature type="non-terminal residue" evidence="3">
    <location>
        <position position="1"/>
    </location>
</feature>
<feature type="region of interest" description="Disordered" evidence="1">
    <location>
        <begin position="106"/>
        <end position="164"/>
    </location>
</feature>
<keyword evidence="4" id="KW-1185">Reference proteome</keyword>
<evidence type="ECO:0000313" key="3">
    <source>
        <dbReference type="EMBL" id="GFR29125.1"/>
    </source>
</evidence>
<dbReference type="AlphaFoldDB" id="A0A8X6M0U8"/>
<feature type="compositionally biased region" description="Basic residues" evidence="1">
    <location>
        <begin position="106"/>
        <end position="122"/>
    </location>
</feature>